<dbReference type="SUPFAM" id="SSF55874">
    <property type="entry name" value="ATPase domain of HSP90 chaperone/DNA topoisomerase II/histidine kinase"/>
    <property type="match status" value="1"/>
</dbReference>
<evidence type="ECO:0000313" key="7">
    <source>
        <dbReference type="Proteomes" id="UP000532010"/>
    </source>
</evidence>
<organism evidence="6 7">
    <name type="scientific">Microvirga lupini</name>
    <dbReference type="NCBI Taxonomy" id="420324"/>
    <lineage>
        <taxon>Bacteria</taxon>
        <taxon>Pseudomonadati</taxon>
        <taxon>Pseudomonadota</taxon>
        <taxon>Alphaproteobacteria</taxon>
        <taxon>Hyphomicrobiales</taxon>
        <taxon>Methylobacteriaceae</taxon>
        <taxon>Microvirga</taxon>
    </lineage>
</organism>
<reference evidence="6 7" key="1">
    <citation type="submission" date="2020-08" db="EMBL/GenBank/DDBJ databases">
        <title>The Agave Microbiome: Exploring the role of microbial communities in plant adaptations to desert environments.</title>
        <authorList>
            <person name="Partida-Martinez L.P."/>
        </authorList>
    </citation>
    <scope>NUCLEOTIDE SEQUENCE [LARGE SCALE GENOMIC DNA]</scope>
    <source>
        <strain evidence="6 7">AT3.9</strain>
    </source>
</reference>
<sequence length="792" mass="87786">MFSSVDLRLPTLGVADRGDTHRSIILIAASTIGLSLLTTWTAVFWHAYGARHEIAHHGLVTAISATHTIEREAQAMGYLLKGLSQSPLLKTGDLEGFHRQLRATPRPDGAWFTLWDRDRVLLRTRDPFGATLPRIDELSGIREQFEAIRTKSLIMSDRMHSPSVGLWIVSISLRLDDAGGKMNGVLSLHVPEMHFNNAVRNAVRPTEWGTVLLDRKLQRLVTGAVEWGAAPLPGPASLLSGRSGEFETIEGYLTTFERSSGTGYTAVSVLPTTLSNAPIRRALYQSLLATLALFLIGGIAVRALLRNVGPIDSLRLTALATRSELVAANARMGNILESITDCYFTLDYSYRITNTNSATLRWCGKSRSELIGRRYLDLVDRHSACAEAVVQAVEHRREYRGEVPSALRPDRFIELRAFPSPEGASVYFCDVTDRVLAHRATVEERELLQASLDALTKQIAILDGHGRIIAVNQAWCRFIDATQPNVPAHGTGSRYLDVAVPGEQRFSAMEDVIADIRPGFQGLYQTTSPDGDRWFMIRARRFRIGGKARIIVSHEEVTELMIARASVNELSERLLTLQDEERQRIAAELHDSTTQYLVAVGLNLMKIERLLPQRDGQRLLDEIDHLLEEALKELRLFTYLLHPASLEENGFREAVRAFADGFSDRTGLEVACRFDGGADRLRVEVRRALFRIVQEALSNVHRHAAASRVTVNLRNTPDEVILCVADDGHGMQANPVASKIGKPTLGVGIPGMRIRLHQFGGTLRIRTGRTGTVIRARVPRKPENLAGAGHGQ</sequence>
<evidence type="ECO:0000256" key="3">
    <source>
        <dbReference type="ARBA" id="ARBA00023012"/>
    </source>
</evidence>
<dbReference type="InterPro" id="IPR011712">
    <property type="entry name" value="Sig_transdc_His_kin_sub3_dim/P"/>
</dbReference>
<dbReference type="CDD" id="cd16917">
    <property type="entry name" value="HATPase_UhpB-NarQ-NarX-like"/>
    <property type="match status" value="1"/>
</dbReference>
<dbReference type="Proteomes" id="UP000532010">
    <property type="component" value="Unassembled WGS sequence"/>
</dbReference>
<feature type="transmembrane region" description="Helical" evidence="4">
    <location>
        <begin position="282"/>
        <end position="305"/>
    </location>
</feature>
<dbReference type="RefSeq" id="WP_183454445.1">
    <property type="nucleotide sequence ID" value="NZ_JACHWB010000011.1"/>
</dbReference>
<keyword evidence="7" id="KW-1185">Reference proteome</keyword>
<dbReference type="SUPFAM" id="SSF55785">
    <property type="entry name" value="PYP-like sensor domain (PAS domain)"/>
    <property type="match status" value="2"/>
</dbReference>
<dbReference type="Pfam" id="PF08448">
    <property type="entry name" value="PAS_4"/>
    <property type="match status" value="1"/>
</dbReference>
<keyword evidence="4" id="KW-0812">Transmembrane</keyword>
<dbReference type="Pfam" id="PF13426">
    <property type="entry name" value="PAS_9"/>
    <property type="match status" value="1"/>
</dbReference>
<dbReference type="PANTHER" id="PTHR24421:SF58">
    <property type="entry name" value="SIGNAL TRANSDUCTION HISTIDINE-PROTEIN KINASE_PHOSPHATASE UHPB"/>
    <property type="match status" value="1"/>
</dbReference>
<proteinExistence type="predicted"/>
<dbReference type="CDD" id="cd18773">
    <property type="entry name" value="PDC1_HK_sensor"/>
    <property type="match status" value="1"/>
</dbReference>
<dbReference type="Pfam" id="PF02518">
    <property type="entry name" value="HATPase_c"/>
    <property type="match status" value="1"/>
</dbReference>
<dbReference type="EMBL" id="JACHWB010000011">
    <property type="protein sequence ID" value="MBB3021508.1"/>
    <property type="molecule type" value="Genomic_DNA"/>
</dbReference>
<evidence type="ECO:0000313" key="6">
    <source>
        <dbReference type="EMBL" id="MBB3021508.1"/>
    </source>
</evidence>
<dbReference type="SMART" id="SM00091">
    <property type="entry name" value="PAS"/>
    <property type="match status" value="2"/>
</dbReference>
<evidence type="ECO:0000259" key="5">
    <source>
        <dbReference type="PROSITE" id="PS50112"/>
    </source>
</evidence>
<accession>A0A7W4VQP4</accession>
<dbReference type="Gene3D" id="3.30.450.20">
    <property type="entry name" value="PAS domain"/>
    <property type="match status" value="3"/>
</dbReference>
<evidence type="ECO:0000256" key="2">
    <source>
        <dbReference type="ARBA" id="ARBA00022777"/>
    </source>
</evidence>
<dbReference type="InterPro" id="IPR013656">
    <property type="entry name" value="PAS_4"/>
</dbReference>
<dbReference type="InterPro" id="IPR036890">
    <property type="entry name" value="HATPase_C_sf"/>
</dbReference>
<dbReference type="AlphaFoldDB" id="A0A7W4VQP4"/>
<dbReference type="PROSITE" id="PS50112">
    <property type="entry name" value="PAS"/>
    <property type="match status" value="1"/>
</dbReference>
<feature type="transmembrane region" description="Helical" evidence="4">
    <location>
        <begin position="24"/>
        <end position="45"/>
    </location>
</feature>
<keyword evidence="4" id="KW-1133">Transmembrane helix</keyword>
<keyword evidence="4" id="KW-0472">Membrane</keyword>
<comment type="caution">
    <text evidence="6">The sequence shown here is derived from an EMBL/GenBank/DDBJ whole genome shotgun (WGS) entry which is preliminary data.</text>
</comment>
<evidence type="ECO:0000256" key="1">
    <source>
        <dbReference type="ARBA" id="ARBA00022679"/>
    </source>
</evidence>
<gene>
    <name evidence="6" type="ORF">FHR70_004609</name>
</gene>
<dbReference type="InterPro" id="IPR035965">
    <property type="entry name" value="PAS-like_dom_sf"/>
</dbReference>
<dbReference type="PANTHER" id="PTHR24421">
    <property type="entry name" value="NITRATE/NITRITE SENSOR PROTEIN NARX-RELATED"/>
    <property type="match status" value="1"/>
</dbReference>
<name>A0A7W4VQP4_9HYPH</name>
<feature type="domain" description="PAS" evidence="5">
    <location>
        <begin position="328"/>
        <end position="376"/>
    </location>
</feature>
<keyword evidence="3" id="KW-0902">Two-component regulatory system</keyword>
<dbReference type="InterPro" id="IPR003594">
    <property type="entry name" value="HATPase_dom"/>
</dbReference>
<dbReference type="Pfam" id="PF07730">
    <property type="entry name" value="HisKA_3"/>
    <property type="match status" value="1"/>
</dbReference>
<dbReference type="InterPro" id="IPR050482">
    <property type="entry name" value="Sensor_HK_TwoCompSys"/>
</dbReference>
<dbReference type="SMART" id="SM00387">
    <property type="entry name" value="HATPase_c"/>
    <property type="match status" value="1"/>
</dbReference>
<dbReference type="GO" id="GO:0000155">
    <property type="term" value="F:phosphorelay sensor kinase activity"/>
    <property type="evidence" value="ECO:0007669"/>
    <property type="project" value="InterPro"/>
</dbReference>
<evidence type="ECO:0000256" key="4">
    <source>
        <dbReference type="SAM" id="Phobius"/>
    </source>
</evidence>
<dbReference type="Gene3D" id="1.20.5.1930">
    <property type="match status" value="1"/>
</dbReference>
<dbReference type="Gene3D" id="3.30.565.10">
    <property type="entry name" value="Histidine kinase-like ATPase, C-terminal domain"/>
    <property type="match status" value="1"/>
</dbReference>
<keyword evidence="2 6" id="KW-0418">Kinase</keyword>
<dbReference type="InterPro" id="IPR000014">
    <property type="entry name" value="PAS"/>
</dbReference>
<dbReference type="GO" id="GO:0046983">
    <property type="term" value="F:protein dimerization activity"/>
    <property type="evidence" value="ECO:0007669"/>
    <property type="project" value="InterPro"/>
</dbReference>
<dbReference type="GO" id="GO:0016020">
    <property type="term" value="C:membrane"/>
    <property type="evidence" value="ECO:0007669"/>
    <property type="project" value="InterPro"/>
</dbReference>
<keyword evidence="1" id="KW-0808">Transferase</keyword>
<protein>
    <submittedName>
        <fullName evidence="6">Signal transduction histidine kinase</fullName>
    </submittedName>
</protein>